<keyword evidence="1 4" id="KW-0489">Methyltransferase</keyword>
<evidence type="ECO:0000313" key="4">
    <source>
        <dbReference type="EMBL" id="TNJ62623.1"/>
    </source>
</evidence>
<evidence type="ECO:0000256" key="3">
    <source>
        <dbReference type="ARBA" id="ARBA00022691"/>
    </source>
</evidence>
<dbReference type="PANTHER" id="PTHR13610">
    <property type="entry name" value="METHYLTRANSFERASE DOMAIN-CONTAINING PROTEIN"/>
    <property type="match status" value="1"/>
</dbReference>
<comment type="caution">
    <text evidence="4">The sequence shown here is derived from an EMBL/GenBank/DDBJ whole genome shotgun (WGS) entry which is preliminary data.</text>
</comment>
<accession>A0A5C4T0X8</accession>
<keyword evidence="2 4" id="KW-0808">Transferase</keyword>
<dbReference type="Gene3D" id="3.40.50.150">
    <property type="entry name" value="Vaccinia Virus protein VP39"/>
    <property type="match status" value="1"/>
</dbReference>
<protein>
    <submittedName>
        <fullName evidence="4">Class I SAM-dependent methyltransferase</fullName>
    </submittedName>
</protein>
<gene>
    <name evidence="4" type="ORF">FE784_29865</name>
</gene>
<evidence type="ECO:0000313" key="5">
    <source>
        <dbReference type="Proteomes" id="UP000307943"/>
    </source>
</evidence>
<dbReference type="InterPro" id="IPR026170">
    <property type="entry name" value="FAM173A/B"/>
</dbReference>
<dbReference type="PANTHER" id="PTHR13610:SF11">
    <property type="entry name" value="METHYLTRANSFERASE DOMAIN-CONTAINING PROTEIN"/>
    <property type="match status" value="1"/>
</dbReference>
<dbReference type="InterPro" id="IPR029063">
    <property type="entry name" value="SAM-dependent_MTases_sf"/>
</dbReference>
<evidence type="ECO:0000256" key="1">
    <source>
        <dbReference type="ARBA" id="ARBA00022603"/>
    </source>
</evidence>
<reference evidence="4 5" key="1">
    <citation type="submission" date="2019-05" db="EMBL/GenBank/DDBJ databases">
        <title>We sequenced the genome of Paenibacillus hemerocallicola KCTC 33185 for further insight into its adaptation and study the phylogeny of Paenibacillus.</title>
        <authorList>
            <person name="Narsing Rao M.P."/>
        </authorList>
    </citation>
    <scope>NUCLEOTIDE SEQUENCE [LARGE SCALE GENOMIC DNA]</scope>
    <source>
        <strain evidence="4 5">KCTC 33185</strain>
    </source>
</reference>
<name>A0A5C4T0X8_9BACL</name>
<keyword evidence="3" id="KW-0949">S-adenosyl-L-methionine</keyword>
<keyword evidence="5" id="KW-1185">Reference proteome</keyword>
<dbReference type="SUPFAM" id="SSF53335">
    <property type="entry name" value="S-adenosyl-L-methionine-dependent methyltransferases"/>
    <property type="match status" value="1"/>
</dbReference>
<dbReference type="Proteomes" id="UP000307943">
    <property type="component" value="Unassembled WGS sequence"/>
</dbReference>
<dbReference type="EMBL" id="VDCQ01000056">
    <property type="protein sequence ID" value="TNJ62623.1"/>
    <property type="molecule type" value="Genomic_DNA"/>
</dbReference>
<dbReference type="GO" id="GO:0016279">
    <property type="term" value="F:protein-lysine N-methyltransferase activity"/>
    <property type="evidence" value="ECO:0007669"/>
    <property type="project" value="InterPro"/>
</dbReference>
<proteinExistence type="predicted"/>
<dbReference type="GO" id="GO:0032259">
    <property type="term" value="P:methylation"/>
    <property type="evidence" value="ECO:0007669"/>
    <property type="project" value="UniProtKB-KW"/>
</dbReference>
<organism evidence="4 5">
    <name type="scientific">Paenibacillus hemerocallicola</name>
    <dbReference type="NCBI Taxonomy" id="1172614"/>
    <lineage>
        <taxon>Bacteria</taxon>
        <taxon>Bacillati</taxon>
        <taxon>Bacillota</taxon>
        <taxon>Bacilli</taxon>
        <taxon>Bacillales</taxon>
        <taxon>Paenibacillaceae</taxon>
        <taxon>Paenibacillus</taxon>
    </lineage>
</organism>
<dbReference type="AlphaFoldDB" id="A0A5C4T0X8"/>
<dbReference type="CDD" id="cd02440">
    <property type="entry name" value="AdoMet_MTases"/>
    <property type="match status" value="1"/>
</dbReference>
<evidence type="ECO:0000256" key="2">
    <source>
        <dbReference type="ARBA" id="ARBA00022679"/>
    </source>
</evidence>
<dbReference type="OrthoDB" id="5510758at2"/>
<sequence length="177" mass="19464">MVSIVYASWRNGISPMPSSARVRTAVAEEVNRLATYGTIVDAGSGWGTLAFELARRCPGSRIIGIENSPVPLWTARCLGRLAFRYRQGAGIAMEPRIRFIRGDLYDYSYEGADVVVCYLYPGAMKRLGPILRKRLPTGARVISVCFAMPGWVPERVVVCGDALHTKVYVYAPAECGE</sequence>